<evidence type="ECO:0000256" key="6">
    <source>
        <dbReference type="ARBA" id="ARBA00023136"/>
    </source>
</evidence>
<evidence type="ECO:0000313" key="13">
    <source>
        <dbReference type="EMBL" id="CAB9529940.1"/>
    </source>
</evidence>
<dbReference type="EMBL" id="CAICTM010002680">
    <property type="protein sequence ID" value="CAB9529940.1"/>
    <property type="molecule type" value="Genomic_DNA"/>
</dbReference>
<evidence type="ECO:0000256" key="9">
    <source>
        <dbReference type="SAM" id="MobiDB-lite"/>
    </source>
</evidence>
<feature type="transmembrane region" description="Helical" evidence="10">
    <location>
        <begin position="304"/>
        <end position="326"/>
    </location>
</feature>
<dbReference type="Proteomes" id="UP001153069">
    <property type="component" value="Unassembled WGS sequence"/>
</dbReference>
<dbReference type="PANTHER" id="PTHR14463:SF5">
    <property type="entry name" value="LIPASE MATURATION FACTOR 2"/>
    <property type="match status" value="1"/>
</dbReference>
<dbReference type="InterPro" id="IPR057434">
    <property type="entry name" value="LMF1/2_N"/>
</dbReference>
<feature type="domain" description="Lipase maturation factor 1/2 C-terminal" evidence="12">
    <location>
        <begin position="457"/>
        <end position="572"/>
    </location>
</feature>
<comment type="similarity">
    <text evidence="2">Belongs to the lipase maturation factor family.</text>
</comment>
<keyword evidence="3 10" id="KW-0812">Transmembrane</keyword>
<evidence type="ECO:0000259" key="12">
    <source>
        <dbReference type="Pfam" id="PF25179"/>
    </source>
</evidence>
<sequence length="698" mass="79780">MTTLKPPKPTHQYQYSYRSLYLSAIGWIQLIAYWSYYVQFPGLLSSSGIEPVHRVFSRAAPSLHQAWIQSGQKIDEDSLCELLALSGMILAALIASGWCQHAVLFAANVAIYGLLVRTGGTFYSFQWDTLLLETTTVTCLTYAPWWRFRPVDNDQSPVAAIPLRFLLFKLMFMSGIVKLQAHCPTWEHLTALEYHFATQCLPGPLAWHAHQLHPFLLRLGVAITLWIELPATLLLVLPLKSVRRVGALLQLSLQVLIILTGNYNFFNLLTMALCIPVWEEEEQQNNNNNTDDARANKKQTTTTILWVLVEQLFCWTFLLGTFFSMFRIVHVGPDQNLNIVLLQDSMWIQPQVFLPWVPGGTLVLIAVTTLVTTTTPRPSKIFHGLVCFLVVGIVALPIFHQIPLGDNQTLRPGPWFRTYIQPYWLVHGYGLFRRMTGVGTVPRGATGWAGLPPSAVARPEIILEGLFAVDNDEGEKEWHELDMFRWKPGAVNAMPRQMAPHQPRLDWQMWFAALGNINHNPWLVHLIQKILEGCEPVMDLVGAASPSMKQLQKIRGKLYHYDFTRLNTTWSRTIPGVEILPPSDDSNLLVPSKVWSRKLVHEYLPPVGTKELKEFLRLHGYKRYCVDPKQRCARHHANPWCPIATSIRQFRIYLLIPSTLVLLVLSRLWRRQRLVPRQDSPVTHKQKRGDSLEEKKNQ</sequence>
<dbReference type="GO" id="GO:0005789">
    <property type="term" value="C:endoplasmic reticulum membrane"/>
    <property type="evidence" value="ECO:0007669"/>
    <property type="project" value="UniProtKB-SubCell"/>
</dbReference>
<feature type="transmembrane region" description="Helical" evidence="10">
    <location>
        <begin position="381"/>
        <end position="399"/>
    </location>
</feature>
<feature type="transmembrane region" description="Helical" evidence="10">
    <location>
        <begin position="215"/>
        <end position="239"/>
    </location>
</feature>
<keyword evidence="5 10" id="KW-1133">Transmembrane helix</keyword>
<feature type="domain" description="Lipase maturation factor 1/2 N-terminal" evidence="11">
    <location>
        <begin position="123"/>
        <end position="281"/>
    </location>
</feature>
<keyword evidence="14" id="KW-1185">Reference proteome</keyword>
<evidence type="ECO:0000256" key="10">
    <source>
        <dbReference type="SAM" id="Phobius"/>
    </source>
</evidence>
<dbReference type="PANTHER" id="PTHR14463">
    <property type="entry name" value="LIPASE MATURATION FACTOR"/>
    <property type="match status" value="1"/>
</dbReference>
<name>A0A9N8F3N6_9STRA</name>
<evidence type="ECO:0000313" key="14">
    <source>
        <dbReference type="Proteomes" id="UP001153069"/>
    </source>
</evidence>
<feature type="compositionally biased region" description="Basic and acidic residues" evidence="9">
    <location>
        <begin position="688"/>
        <end position="698"/>
    </location>
</feature>
<evidence type="ECO:0000256" key="1">
    <source>
        <dbReference type="ARBA" id="ARBA00004477"/>
    </source>
</evidence>
<dbReference type="InterPro" id="IPR009613">
    <property type="entry name" value="LMF"/>
</dbReference>
<dbReference type="AlphaFoldDB" id="A0A9N8F3N6"/>
<dbReference type="InterPro" id="IPR057433">
    <property type="entry name" value="LMF1/2_C"/>
</dbReference>
<evidence type="ECO:0000256" key="3">
    <source>
        <dbReference type="ARBA" id="ARBA00022692"/>
    </source>
</evidence>
<evidence type="ECO:0000256" key="2">
    <source>
        <dbReference type="ARBA" id="ARBA00005512"/>
    </source>
</evidence>
<evidence type="ECO:0000259" key="11">
    <source>
        <dbReference type="Pfam" id="PF06762"/>
    </source>
</evidence>
<proteinExistence type="inferred from homology"/>
<keyword evidence="4" id="KW-0256">Endoplasmic reticulum</keyword>
<feature type="transmembrane region" description="Helical" evidence="10">
    <location>
        <begin position="88"/>
        <end position="115"/>
    </location>
</feature>
<reference evidence="13" key="1">
    <citation type="submission" date="2020-06" db="EMBL/GenBank/DDBJ databases">
        <authorList>
            <consortium name="Plant Systems Biology data submission"/>
        </authorList>
    </citation>
    <scope>NUCLEOTIDE SEQUENCE</scope>
    <source>
        <strain evidence="13">D6</strain>
    </source>
</reference>
<feature type="transmembrane region" description="Helical" evidence="10">
    <location>
        <begin position="650"/>
        <end position="669"/>
    </location>
</feature>
<protein>
    <recommendedName>
        <fullName evidence="8">Lipase maturation factor 2</fullName>
    </recommendedName>
</protein>
<organism evidence="13 14">
    <name type="scientific">Seminavis robusta</name>
    <dbReference type="NCBI Taxonomy" id="568900"/>
    <lineage>
        <taxon>Eukaryota</taxon>
        <taxon>Sar</taxon>
        <taxon>Stramenopiles</taxon>
        <taxon>Ochrophyta</taxon>
        <taxon>Bacillariophyta</taxon>
        <taxon>Bacillariophyceae</taxon>
        <taxon>Bacillariophycidae</taxon>
        <taxon>Naviculales</taxon>
        <taxon>Naviculaceae</taxon>
        <taxon>Seminavis</taxon>
    </lineage>
</organism>
<dbReference type="Pfam" id="PF06762">
    <property type="entry name" value="LMF1"/>
    <property type="match status" value="1"/>
</dbReference>
<evidence type="ECO:0000256" key="5">
    <source>
        <dbReference type="ARBA" id="ARBA00022989"/>
    </source>
</evidence>
<feature type="transmembrane region" description="Helical" evidence="10">
    <location>
        <begin position="353"/>
        <end position="374"/>
    </location>
</feature>
<keyword evidence="7" id="KW-0325">Glycoprotein</keyword>
<keyword evidence="6 10" id="KW-0472">Membrane</keyword>
<dbReference type="OrthoDB" id="434126at2759"/>
<comment type="caution">
    <text evidence="13">The sequence shown here is derived from an EMBL/GenBank/DDBJ whole genome shotgun (WGS) entry which is preliminary data.</text>
</comment>
<evidence type="ECO:0000256" key="4">
    <source>
        <dbReference type="ARBA" id="ARBA00022824"/>
    </source>
</evidence>
<gene>
    <name evidence="13" type="ORF">SEMRO_2682_G334500.1</name>
</gene>
<evidence type="ECO:0000256" key="7">
    <source>
        <dbReference type="ARBA" id="ARBA00023180"/>
    </source>
</evidence>
<feature type="region of interest" description="Disordered" evidence="9">
    <location>
        <begin position="679"/>
        <end position="698"/>
    </location>
</feature>
<feature type="transmembrane region" description="Helical" evidence="10">
    <location>
        <begin position="245"/>
        <end position="266"/>
    </location>
</feature>
<dbReference type="GO" id="GO:0051604">
    <property type="term" value="P:protein maturation"/>
    <property type="evidence" value="ECO:0007669"/>
    <property type="project" value="InterPro"/>
</dbReference>
<comment type="subcellular location">
    <subcellularLocation>
        <location evidence="1">Endoplasmic reticulum membrane</location>
        <topology evidence="1">Multi-pass membrane protein</topology>
    </subcellularLocation>
</comment>
<evidence type="ECO:0000256" key="8">
    <source>
        <dbReference type="ARBA" id="ARBA00040643"/>
    </source>
</evidence>
<feature type="transmembrane region" description="Helical" evidence="10">
    <location>
        <begin position="20"/>
        <end position="37"/>
    </location>
</feature>
<accession>A0A9N8F3N6</accession>
<dbReference type="Pfam" id="PF25179">
    <property type="entry name" value="LMF1_C"/>
    <property type="match status" value="1"/>
</dbReference>